<feature type="compositionally biased region" description="Polar residues" evidence="1">
    <location>
        <begin position="40"/>
        <end position="68"/>
    </location>
</feature>
<feature type="non-terminal residue" evidence="2">
    <location>
        <position position="107"/>
    </location>
</feature>
<dbReference type="EMBL" id="HACG01052237">
    <property type="protein sequence ID" value="CEK99108.1"/>
    <property type="molecule type" value="Transcribed_RNA"/>
</dbReference>
<feature type="region of interest" description="Disordered" evidence="1">
    <location>
        <begin position="32"/>
        <end position="69"/>
    </location>
</feature>
<evidence type="ECO:0000313" key="2">
    <source>
        <dbReference type="EMBL" id="CEK99108.1"/>
    </source>
</evidence>
<sequence>NLVKEDSSESIKSNIVKEKPSLEVHLLQQQALTSSLQGSTNRSRSTTPTLTSQFHSLQSPTTINNTSPVVVPSGRVGKCLKDVNEKVFKMPSAKHTDHFDEESRAFE</sequence>
<feature type="non-terminal residue" evidence="2">
    <location>
        <position position="1"/>
    </location>
</feature>
<evidence type="ECO:0000256" key="1">
    <source>
        <dbReference type="SAM" id="MobiDB-lite"/>
    </source>
</evidence>
<protein>
    <submittedName>
        <fullName evidence="2">Uncharacterized protein</fullName>
    </submittedName>
</protein>
<organism evidence="2">
    <name type="scientific">Arion vulgaris</name>
    <dbReference type="NCBI Taxonomy" id="1028688"/>
    <lineage>
        <taxon>Eukaryota</taxon>
        <taxon>Metazoa</taxon>
        <taxon>Spiralia</taxon>
        <taxon>Lophotrochozoa</taxon>
        <taxon>Mollusca</taxon>
        <taxon>Gastropoda</taxon>
        <taxon>Heterobranchia</taxon>
        <taxon>Euthyneura</taxon>
        <taxon>Panpulmonata</taxon>
        <taxon>Eupulmonata</taxon>
        <taxon>Stylommatophora</taxon>
        <taxon>Helicina</taxon>
        <taxon>Arionoidea</taxon>
        <taxon>Arionidae</taxon>
        <taxon>Arion</taxon>
    </lineage>
</organism>
<dbReference type="AlphaFoldDB" id="A0A0B7C1L5"/>
<accession>A0A0B7C1L5</accession>
<name>A0A0B7C1L5_9EUPU</name>
<reference evidence="2" key="1">
    <citation type="submission" date="2014-12" db="EMBL/GenBank/DDBJ databases">
        <title>Insight into the proteome of Arion vulgaris.</title>
        <authorList>
            <person name="Aradska J."/>
            <person name="Bulat T."/>
            <person name="Smidak R."/>
            <person name="Sarate P."/>
            <person name="Gangsoo J."/>
            <person name="Sialana F."/>
            <person name="Bilban M."/>
            <person name="Lubec G."/>
        </authorList>
    </citation>
    <scope>NUCLEOTIDE SEQUENCE</scope>
    <source>
        <tissue evidence="2">Skin</tissue>
    </source>
</reference>
<proteinExistence type="predicted"/>
<gene>
    <name evidence="2" type="primary">ORF220419</name>
</gene>